<evidence type="ECO:0000313" key="2">
    <source>
        <dbReference type="Proteomes" id="UP000334990"/>
    </source>
</evidence>
<evidence type="ECO:0000313" key="1">
    <source>
        <dbReference type="EMBL" id="GES04409.1"/>
    </source>
</evidence>
<protein>
    <submittedName>
        <fullName evidence="1">Uncharacterized protein</fullName>
    </submittedName>
</protein>
<dbReference type="RefSeq" id="WP_174876228.1">
    <property type="nucleotide sequence ID" value="NZ_BAAABN010000024.1"/>
</dbReference>
<name>A0A5M3W7U0_9ACTN</name>
<gene>
    <name evidence="1" type="ORF">Acor_64770</name>
</gene>
<organism evidence="1 2">
    <name type="scientific">Acrocarpospora corrugata</name>
    <dbReference type="NCBI Taxonomy" id="35763"/>
    <lineage>
        <taxon>Bacteria</taxon>
        <taxon>Bacillati</taxon>
        <taxon>Actinomycetota</taxon>
        <taxon>Actinomycetes</taxon>
        <taxon>Streptosporangiales</taxon>
        <taxon>Streptosporangiaceae</taxon>
        <taxon>Acrocarpospora</taxon>
    </lineage>
</organism>
<accession>A0A5M3W7U0</accession>
<sequence>MIDRYRRLFEWHQWLEDGLCWTMVQPLDDAVSGDDLLRRLNGGRDPERRVMAYPGEEALDEDRPVLFVFQGEGAWGFLEFTFGFATPDDILAELSRDARVWMATWHFKGGWTILHAAHGEIRARMRQFIFVEHAIEEGDPGILLGRWAEAHDEEIRDARARYDATAIRTASA</sequence>
<keyword evidence="2" id="KW-1185">Reference proteome</keyword>
<proteinExistence type="predicted"/>
<dbReference type="Proteomes" id="UP000334990">
    <property type="component" value="Unassembled WGS sequence"/>
</dbReference>
<comment type="caution">
    <text evidence="1">The sequence shown here is derived from an EMBL/GenBank/DDBJ whole genome shotgun (WGS) entry which is preliminary data.</text>
</comment>
<dbReference type="AlphaFoldDB" id="A0A5M3W7U0"/>
<reference evidence="1 2" key="1">
    <citation type="submission" date="2019-10" db="EMBL/GenBank/DDBJ databases">
        <title>Whole genome shotgun sequence of Acrocarpospora corrugata NBRC 13972.</title>
        <authorList>
            <person name="Ichikawa N."/>
            <person name="Kimura A."/>
            <person name="Kitahashi Y."/>
            <person name="Komaki H."/>
            <person name="Oguchi A."/>
        </authorList>
    </citation>
    <scope>NUCLEOTIDE SEQUENCE [LARGE SCALE GENOMIC DNA]</scope>
    <source>
        <strain evidence="1 2">NBRC 13972</strain>
    </source>
</reference>
<dbReference type="EMBL" id="BLAD01000081">
    <property type="protein sequence ID" value="GES04409.1"/>
    <property type="molecule type" value="Genomic_DNA"/>
</dbReference>